<accession>A0AAD5MAC5</accession>
<keyword evidence="4" id="KW-1133">Transmembrane helix</keyword>
<evidence type="ECO:0000256" key="1">
    <source>
        <dbReference type="ARBA" id="ARBA00022598"/>
    </source>
</evidence>
<name>A0AAD5MAC5_PARTN</name>
<evidence type="ECO:0000256" key="2">
    <source>
        <dbReference type="ARBA" id="ARBA00022832"/>
    </source>
</evidence>
<evidence type="ECO:0000256" key="4">
    <source>
        <dbReference type="SAM" id="Phobius"/>
    </source>
</evidence>
<dbReference type="PANTHER" id="PTHR43272:SF43">
    <property type="entry name" value="LONG-CHAIN-FATTY-ACID--COA LIGASE"/>
    <property type="match status" value="1"/>
</dbReference>
<dbReference type="PROSITE" id="PS00455">
    <property type="entry name" value="AMP_BINDING"/>
    <property type="match status" value="1"/>
</dbReference>
<reference evidence="6" key="1">
    <citation type="submission" date="2021-06" db="EMBL/GenBank/DDBJ databases">
        <title>Parelaphostrongylus tenuis whole genome reference sequence.</title>
        <authorList>
            <person name="Garwood T.J."/>
            <person name="Larsen P.A."/>
            <person name="Fountain-Jones N.M."/>
            <person name="Garbe J.R."/>
            <person name="Macchietto M.G."/>
            <person name="Kania S.A."/>
            <person name="Gerhold R.W."/>
            <person name="Richards J.E."/>
            <person name="Wolf T.M."/>
        </authorList>
    </citation>
    <scope>NUCLEOTIDE SEQUENCE</scope>
    <source>
        <strain evidence="6">MNPRO001-30</strain>
        <tissue evidence="6">Meninges</tissue>
    </source>
</reference>
<proteinExistence type="predicted"/>
<dbReference type="EC" id="6.2.1.3" evidence="3"/>
<dbReference type="PANTHER" id="PTHR43272">
    <property type="entry name" value="LONG-CHAIN-FATTY-ACID--COA LIGASE"/>
    <property type="match status" value="1"/>
</dbReference>
<comment type="caution">
    <text evidence="6">The sequence shown here is derived from an EMBL/GenBank/DDBJ whole genome shotgun (WGS) entry which is preliminary data.</text>
</comment>
<dbReference type="InterPro" id="IPR020845">
    <property type="entry name" value="AMP-binding_CS"/>
</dbReference>
<dbReference type="Pfam" id="PF00501">
    <property type="entry name" value="AMP-binding"/>
    <property type="match status" value="1"/>
</dbReference>
<keyword evidence="2" id="KW-0443">Lipid metabolism</keyword>
<keyword evidence="7" id="KW-1185">Reference proteome</keyword>
<evidence type="ECO:0000313" key="7">
    <source>
        <dbReference type="Proteomes" id="UP001196413"/>
    </source>
</evidence>
<dbReference type="SUPFAM" id="SSF56801">
    <property type="entry name" value="Acetyl-CoA synthetase-like"/>
    <property type="match status" value="1"/>
</dbReference>
<gene>
    <name evidence="6" type="ORF">KIN20_012063</name>
</gene>
<feature type="domain" description="AMP-dependent synthetase/ligase" evidence="5">
    <location>
        <begin position="159"/>
        <end position="391"/>
    </location>
</feature>
<dbReference type="Gene3D" id="3.40.50.12780">
    <property type="entry name" value="N-terminal domain of ligase-like"/>
    <property type="match status" value="1"/>
</dbReference>
<dbReference type="Proteomes" id="UP001196413">
    <property type="component" value="Unassembled WGS sequence"/>
</dbReference>
<organism evidence="6 7">
    <name type="scientific">Parelaphostrongylus tenuis</name>
    <name type="common">Meningeal worm</name>
    <dbReference type="NCBI Taxonomy" id="148309"/>
    <lineage>
        <taxon>Eukaryota</taxon>
        <taxon>Metazoa</taxon>
        <taxon>Ecdysozoa</taxon>
        <taxon>Nematoda</taxon>
        <taxon>Chromadorea</taxon>
        <taxon>Rhabditida</taxon>
        <taxon>Rhabditina</taxon>
        <taxon>Rhabditomorpha</taxon>
        <taxon>Strongyloidea</taxon>
        <taxon>Metastrongylidae</taxon>
        <taxon>Parelaphostrongylus</taxon>
    </lineage>
</organism>
<dbReference type="EMBL" id="JAHQIW010002287">
    <property type="protein sequence ID" value="KAJ1354960.1"/>
    <property type="molecule type" value="Genomic_DNA"/>
</dbReference>
<feature type="transmembrane region" description="Helical" evidence="4">
    <location>
        <begin position="62"/>
        <end position="82"/>
    </location>
</feature>
<keyword evidence="4" id="KW-0812">Transmembrane</keyword>
<dbReference type="GO" id="GO:0016020">
    <property type="term" value="C:membrane"/>
    <property type="evidence" value="ECO:0007669"/>
    <property type="project" value="TreeGrafter"/>
</dbReference>
<dbReference type="GO" id="GO:0005783">
    <property type="term" value="C:endoplasmic reticulum"/>
    <property type="evidence" value="ECO:0007669"/>
    <property type="project" value="TreeGrafter"/>
</dbReference>
<keyword evidence="1" id="KW-0436">Ligase</keyword>
<evidence type="ECO:0000256" key="3">
    <source>
        <dbReference type="ARBA" id="ARBA00026121"/>
    </source>
</evidence>
<protein>
    <recommendedName>
        <fullName evidence="3">long-chain-fatty-acid--CoA ligase</fullName>
        <ecNumber evidence="3">6.2.1.3</ecNumber>
    </recommendedName>
</protein>
<sequence>MATTVLRPYPSVCYKSVVLAIGCTPSRKAKRLRRRYLADENERSPSACLEKSMETPTATNSIAWTMLSVAIALIGTVLFYSIRKRTNGICLTPSNVSRKAQSLPVKGEPGVYKCGLLSDDQNYIDSIYPEVKTLWDAFNRGIKESDDGPCLGTRGADGQYYFMKYTDVLKQSSHLASALVGVFNLKPGERIGIYAKNRAEWLISALACVLQSIIIVPLYDTLGVDVIPFIISQAEISVIIAESSEKLQNLTSLRSLLPTLKTVVLMDWHDNANATAEMNAAGIELLSLQEAYRRGSQNPQPKHLPKRDDTYIISYTSGSTGTPKGVIITHYNILSNISGWLWTMNHFIPNIINNKTCVISYLPLAHVMEQVTHWMTLMHGAQIGYYSGNIQVSLKSVVIVVLVFFPHPDVNYIN</sequence>
<keyword evidence="4" id="KW-0472">Membrane</keyword>
<dbReference type="GO" id="GO:0004467">
    <property type="term" value="F:long-chain fatty acid-CoA ligase activity"/>
    <property type="evidence" value="ECO:0007669"/>
    <property type="project" value="UniProtKB-EC"/>
</dbReference>
<evidence type="ECO:0000259" key="5">
    <source>
        <dbReference type="Pfam" id="PF00501"/>
    </source>
</evidence>
<dbReference type="InterPro" id="IPR000873">
    <property type="entry name" value="AMP-dep_synth/lig_dom"/>
</dbReference>
<keyword evidence="2" id="KW-0276">Fatty acid metabolism</keyword>
<dbReference type="AlphaFoldDB" id="A0AAD5MAC5"/>
<dbReference type="InterPro" id="IPR042099">
    <property type="entry name" value="ANL_N_sf"/>
</dbReference>
<evidence type="ECO:0000313" key="6">
    <source>
        <dbReference type="EMBL" id="KAJ1354960.1"/>
    </source>
</evidence>